<reference evidence="20" key="1">
    <citation type="submission" date="2024-03" db="EMBL/GenBank/DDBJ databases">
        <title>WGS assembly of Saponaria officinalis var. Norfolk2.</title>
        <authorList>
            <person name="Jenkins J."/>
            <person name="Shu S."/>
            <person name="Grimwood J."/>
            <person name="Barry K."/>
            <person name="Goodstein D."/>
            <person name="Schmutz J."/>
            <person name="Leebens-Mack J."/>
            <person name="Osbourn A."/>
        </authorList>
    </citation>
    <scope>NUCLEOTIDE SEQUENCE [LARGE SCALE GENOMIC DNA]</scope>
    <source>
        <strain evidence="20">JIC</strain>
    </source>
</reference>
<dbReference type="PROSITE" id="PS00107">
    <property type="entry name" value="PROTEIN_KINASE_ATP"/>
    <property type="match status" value="1"/>
</dbReference>
<keyword evidence="5 16" id="KW-0812">Transmembrane</keyword>
<keyword evidence="11 16" id="KW-1133">Transmembrane helix</keyword>
<dbReference type="InterPro" id="IPR001245">
    <property type="entry name" value="Ser-Thr/Tyr_kinase_cat_dom"/>
</dbReference>
<keyword evidence="9" id="KW-0418">Kinase</keyword>
<keyword evidence="12 16" id="KW-0472">Membrane</keyword>
<dbReference type="Gene3D" id="3.30.200.20">
    <property type="entry name" value="Phosphorylase Kinase, domain 1"/>
    <property type="match status" value="1"/>
</dbReference>
<feature type="domain" description="Gnk2-homologous" evidence="19">
    <location>
        <begin position="137"/>
        <end position="245"/>
    </location>
</feature>
<keyword evidence="3" id="KW-0597">Phosphoprotein</keyword>
<evidence type="ECO:0000256" key="4">
    <source>
        <dbReference type="ARBA" id="ARBA00022679"/>
    </source>
</evidence>
<keyword evidence="2" id="KW-0723">Serine/threonine-protein kinase</keyword>
<evidence type="ECO:0000259" key="19">
    <source>
        <dbReference type="PROSITE" id="PS51473"/>
    </source>
</evidence>
<evidence type="ECO:0000256" key="15">
    <source>
        <dbReference type="PROSITE-ProRule" id="PRU10141"/>
    </source>
</evidence>
<dbReference type="GO" id="GO:0005524">
    <property type="term" value="F:ATP binding"/>
    <property type="evidence" value="ECO:0007669"/>
    <property type="project" value="UniProtKB-UniRule"/>
</dbReference>
<dbReference type="Gene3D" id="3.30.430.20">
    <property type="entry name" value="Gnk2 domain, C-X8-C-X2-C motif"/>
    <property type="match status" value="2"/>
</dbReference>
<keyword evidence="21" id="KW-1185">Reference proteome</keyword>
<dbReference type="SUPFAM" id="SSF56112">
    <property type="entry name" value="Protein kinase-like (PK-like)"/>
    <property type="match status" value="1"/>
</dbReference>
<dbReference type="PROSITE" id="PS51473">
    <property type="entry name" value="GNK2"/>
    <property type="match status" value="2"/>
</dbReference>
<evidence type="ECO:0000256" key="11">
    <source>
        <dbReference type="ARBA" id="ARBA00022989"/>
    </source>
</evidence>
<feature type="binding site" evidence="15">
    <location>
        <position position="375"/>
    </location>
    <ligand>
        <name>ATP</name>
        <dbReference type="ChEBI" id="CHEBI:30616"/>
    </ligand>
</feature>
<dbReference type="FunFam" id="3.30.430.20:FF:000003">
    <property type="entry name" value="Cysteine-rich RLK (RECEPTOR-like protein kinase) 10"/>
    <property type="match status" value="1"/>
</dbReference>
<dbReference type="Pfam" id="PF07714">
    <property type="entry name" value="PK_Tyr_Ser-Thr"/>
    <property type="match status" value="1"/>
</dbReference>
<dbReference type="InterPro" id="IPR038408">
    <property type="entry name" value="GNK2_sf"/>
</dbReference>
<dbReference type="PANTHER" id="PTHR27002">
    <property type="entry name" value="RECEPTOR-LIKE SERINE/THREONINE-PROTEIN KINASE SD1-8"/>
    <property type="match status" value="1"/>
</dbReference>
<dbReference type="CDD" id="cd23509">
    <property type="entry name" value="Gnk2-like"/>
    <property type="match status" value="2"/>
</dbReference>
<evidence type="ECO:0000256" key="1">
    <source>
        <dbReference type="ARBA" id="ARBA00004167"/>
    </source>
</evidence>
<feature type="chain" id="PRO_5043833613" evidence="17">
    <location>
        <begin position="25"/>
        <end position="664"/>
    </location>
</feature>
<feature type="transmembrane region" description="Helical" evidence="16">
    <location>
        <begin position="284"/>
        <end position="307"/>
    </location>
</feature>
<evidence type="ECO:0000256" key="16">
    <source>
        <dbReference type="SAM" id="Phobius"/>
    </source>
</evidence>
<keyword evidence="13" id="KW-0675">Receptor</keyword>
<dbReference type="Proteomes" id="UP001443914">
    <property type="component" value="Unassembled WGS sequence"/>
</dbReference>
<sequence length="664" mass="73677">MNSSKLHILFCLAILVLFATPTICQPEFTDYICNDEDGNYTINSQFGKNLHKLLTTITSNTQIDYGFYNLSVGQNLDVVNAVALCRGDIPTPDCTKCIRNATIKITTVCPNQKRAVGWYDTCMLRYSPRNIFKGQLQMLSYYDTTDRKAANPEAYNHTVSTLMTHLATEAALGDSRRKFATGEANVSSTVRVYGLLQCIPDAEDFDCLNCLRNAINYTLADCCYGQLGVEAAGVTCGIRFDTHRFYKSALVLPPLLSPARPPPFLSLPPSTTSKRGNTNKRIRVTVATGIPTVAFLLIIVILTAFYLKRRQVSSAKTEHEEEDEDDRLGETLRLHFNVVKTATQNFSNSNKLGQGGFGTVYKGVIPSTGEVIAVKRLSNNSEQGEKEFRSEALLLAKLQHRNLVKCLGYSLAKAERLLVYEFIPNKSLDLSLFDSIKRIHLNWLKRYNIIGGIARGLLYLHEESQLLVVHRDLNASNVLLDAEMNPKISDFGMARLFSADQSHANTNIIAGTYGYMPPEYVVHGHFSIKTDVFSFGVLVLEIISGQKVSQAKNGEGLLSFAWKKWLEGNALSLMDTTMSDVNTTEVLRCINIGLLCVQENAAKRPIMSSVVLMLNSHSVTLPVPLRPAFLVHNIMDSGIPTLELNGWPHDDSVIETSVSIISPR</sequence>
<dbReference type="EMBL" id="JBDFQZ010000007">
    <property type="protein sequence ID" value="KAK9706517.1"/>
    <property type="molecule type" value="Genomic_DNA"/>
</dbReference>
<comment type="caution">
    <text evidence="20">The sequence shown here is derived from an EMBL/GenBank/DDBJ whole genome shotgun (WGS) entry which is preliminary data.</text>
</comment>
<keyword evidence="14" id="KW-0325">Glycoprotein</keyword>
<keyword evidence="10 15" id="KW-0067">ATP-binding</keyword>
<keyword evidence="7" id="KW-0677">Repeat</keyword>
<organism evidence="20 21">
    <name type="scientific">Saponaria officinalis</name>
    <name type="common">Common soapwort</name>
    <name type="synonym">Lychnis saponaria</name>
    <dbReference type="NCBI Taxonomy" id="3572"/>
    <lineage>
        <taxon>Eukaryota</taxon>
        <taxon>Viridiplantae</taxon>
        <taxon>Streptophyta</taxon>
        <taxon>Embryophyta</taxon>
        <taxon>Tracheophyta</taxon>
        <taxon>Spermatophyta</taxon>
        <taxon>Magnoliopsida</taxon>
        <taxon>eudicotyledons</taxon>
        <taxon>Gunneridae</taxon>
        <taxon>Pentapetalae</taxon>
        <taxon>Caryophyllales</taxon>
        <taxon>Caryophyllaceae</taxon>
        <taxon>Caryophylleae</taxon>
        <taxon>Saponaria</taxon>
    </lineage>
</organism>
<evidence type="ECO:0000256" key="8">
    <source>
        <dbReference type="ARBA" id="ARBA00022741"/>
    </source>
</evidence>
<evidence type="ECO:0000256" key="3">
    <source>
        <dbReference type="ARBA" id="ARBA00022553"/>
    </source>
</evidence>
<dbReference type="FunFam" id="1.10.510.10:FF:000343">
    <property type="entry name" value="Cysteine-rich receptor-like protein kinase 28"/>
    <property type="match status" value="1"/>
</dbReference>
<feature type="signal peptide" evidence="17">
    <location>
        <begin position="1"/>
        <end position="24"/>
    </location>
</feature>
<evidence type="ECO:0000256" key="6">
    <source>
        <dbReference type="ARBA" id="ARBA00022729"/>
    </source>
</evidence>
<dbReference type="InterPro" id="IPR002902">
    <property type="entry name" value="GNK2"/>
</dbReference>
<protein>
    <submittedName>
        <fullName evidence="20">Uncharacterized protein</fullName>
    </submittedName>
</protein>
<dbReference type="InterPro" id="IPR000719">
    <property type="entry name" value="Prot_kinase_dom"/>
</dbReference>
<dbReference type="InterPro" id="IPR011009">
    <property type="entry name" value="Kinase-like_dom_sf"/>
</dbReference>
<dbReference type="GO" id="GO:0005886">
    <property type="term" value="C:plasma membrane"/>
    <property type="evidence" value="ECO:0007669"/>
    <property type="project" value="TreeGrafter"/>
</dbReference>
<gene>
    <name evidence="20" type="ORF">RND81_07G131600</name>
</gene>
<evidence type="ECO:0000256" key="13">
    <source>
        <dbReference type="ARBA" id="ARBA00023170"/>
    </source>
</evidence>
<evidence type="ECO:0000256" key="9">
    <source>
        <dbReference type="ARBA" id="ARBA00022777"/>
    </source>
</evidence>
<dbReference type="GO" id="GO:0004674">
    <property type="term" value="F:protein serine/threonine kinase activity"/>
    <property type="evidence" value="ECO:0007669"/>
    <property type="project" value="UniProtKB-KW"/>
</dbReference>
<dbReference type="Gene3D" id="1.10.510.10">
    <property type="entry name" value="Transferase(Phosphotransferase) domain 1"/>
    <property type="match status" value="1"/>
</dbReference>
<evidence type="ECO:0000256" key="7">
    <source>
        <dbReference type="ARBA" id="ARBA00022737"/>
    </source>
</evidence>
<evidence type="ECO:0000256" key="14">
    <source>
        <dbReference type="ARBA" id="ARBA00023180"/>
    </source>
</evidence>
<evidence type="ECO:0000256" key="10">
    <source>
        <dbReference type="ARBA" id="ARBA00022840"/>
    </source>
</evidence>
<evidence type="ECO:0000256" key="17">
    <source>
        <dbReference type="SAM" id="SignalP"/>
    </source>
</evidence>
<keyword evidence="8 15" id="KW-0547">Nucleotide-binding</keyword>
<proteinExistence type="predicted"/>
<dbReference type="InterPro" id="IPR017441">
    <property type="entry name" value="Protein_kinase_ATP_BS"/>
</dbReference>
<dbReference type="PROSITE" id="PS50011">
    <property type="entry name" value="PROTEIN_KINASE_DOM"/>
    <property type="match status" value="1"/>
</dbReference>
<evidence type="ECO:0000313" key="20">
    <source>
        <dbReference type="EMBL" id="KAK9706517.1"/>
    </source>
</evidence>
<dbReference type="PANTHER" id="PTHR27002:SF1080">
    <property type="entry name" value="CYSTEINE-RICH RECEPTOR-LIKE PROTEIN KINASE 29"/>
    <property type="match status" value="1"/>
</dbReference>
<evidence type="ECO:0000256" key="5">
    <source>
        <dbReference type="ARBA" id="ARBA00022692"/>
    </source>
</evidence>
<name>A0AAW1JMZ2_SAPOF</name>
<dbReference type="AlphaFoldDB" id="A0AAW1JMZ2"/>
<feature type="domain" description="Protein kinase" evidence="18">
    <location>
        <begin position="346"/>
        <end position="620"/>
    </location>
</feature>
<feature type="domain" description="Gnk2-homologous" evidence="19">
    <location>
        <begin position="28"/>
        <end position="131"/>
    </location>
</feature>
<evidence type="ECO:0000256" key="12">
    <source>
        <dbReference type="ARBA" id="ARBA00023136"/>
    </source>
</evidence>
<accession>A0AAW1JMZ2</accession>
<comment type="subcellular location">
    <subcellularLocation>
        <location evidence="1">Membrane</location>
        <topology evidence="1">Single-pass membrane protein</topology>
    </subcellularLocation>
</comment>
<evidence type="ECO:0000313" key="21">
    <source>
        <dbReference type="Proteomes" id="UP001443914"/>
    </source>
</evidence>
<evidence type="ECO:0000256" key="2">
    <source>
        <dbReference type="ARBA" id="ARBA00022527"/>
    </source>
</evidence>
<keyword evidence="4" id="KW-0808">Transferase</keyword>
<dbReference type="Pfam" id="PF01657">
    <property type="entry name" value="Stress-antifung"/>
    <property type="match status" value="2"/>
</dbReference>
<keyword evidence="6 17" id="KW-0732">Signal</keyword>
<evidence type="ECO:0000259" key="18">
    <source>
        <dbReference type="PROSITE" id="PS50011"/>
    </source>
</evidence>
<dbReference type="FunFam" id="3.30.200.20:FF:000466">
    <property type="entry name" value="Putative LRR receptor-like serine/threonine-protein kinase"/>
    <property type="match status" value="1"/>
</dbReference>